<feature type="signal peptide" evidence="1">
    <location>
        <begin position="1"/>
        <end position="18"/>
    </location>
</feature>
<sequence length="582" mass="64454">MRRFVLTLALLVATPVTAAPSDDLRAVIDQHWAWYLRNNPVQATTLGVRTYDSAISDLSLAQADREAGEAGAFLQRLRAIPDAGLTPAERVNKAILSRMLSEQVEGNRFGARAVLFNTYSGWHQNFAGMAEGLPFRTRADYESYLTRLAKYPDQNRAAIEVTRGAVAKGYAQPCVVLGGFEKTIEGVISANPAKSRFYAPFAGARPPDMDAAAWEAMRARARTVITGVVEPEYRRLLQFYRADYKPKCREAVGASALSDGRAWYAYRARVMTTTTQTPDQIHALGLREVARIRAEMEAVAKRAGYASREAFVAKLRTDLKYYATTPEQLLSAAAATAKAIDGKMPGLFGRLPRLPYGIRAIPAETAEGTTTAYYSQGSPESGLSGTYYVNTSKLPQRPLWELPALTLHEAVPGHHHQIALQQELELPEFRKHAAFFTAFVEGWGLYAERLGIEMGLYDTPEKDMGRLSYEMWRASRLVVDTGLHSQGWTKARAVAFMTDNTALSAANINAEVNRYISWPGQALAYKIGELKIRELRERAEKALAAKFDLRRFHDAVLGQGAVPLDVLERQVDGWVAGERGRS</sequence>
<keyword evidence="1" id="KW-0732">Signal</keyword>
<organism evidence="2">
    <name type="scientific">uncultured Sphingomonadaceae bacterium</name>
    <dbReference type="NCBI Taxonomy" id="169976"/>
    <lineage>
        <taxon>Bacteria</taxon>
        <taxon>Pseudomonadati</taxon>
        <taxon>Pseudomonadota</taxon>
        <taxon>Alphaproteobacteria</taxon>
        <taxon>Sphingomonadales</taxon>
        <taxon>Sphingomonadaceae</taxon>
        <taxon>environmental samples</taxon>
    </lineage>
</organism>
<dbReference type="PANTHER" id="PTHR33361:SF2">
    <property type="entry name" value="DUF885 DOMAIN-CONTAINING PROTEIN"/>
    <property type="match status" value="1"/>
</dbReference>
<evidence type="ECO:0000256" key="1">
    <source>
        <dbReference type="SAM" id="SignalP"/>
    </source>
</evidence>
<reference evidence="2" key="1">
    <citation type="submission" date="2020-02" db="EMBL/GenBank/DDBJ databases">
        <authorList>
            <person name="Meier V. D."/>
        </authorList>
    </citation>
    <scope>NUCLEOTIDE SEQUENCE</scope>
    <source>
        <strain evidence="2">AVDCRST_MAG91</strain>
    </source>
</reference>
<feature type="chain" id="PRO_5026992803" description="DUF885 domain-containing protein" evidence="1">
    <location>
        <begin position="19"/>
        <end position="582"/>
    </location>
</feature>
<name>A0A6J4SQN4_9SPHN</name>
<dbReference type="PANTHER" id="PTHR33361">
    <property type="entry name" value="GLR0591 PROTEIN"/>
    <property type="match status" value="1"/>
</dbReference>
<proteinExistence type="predicted"/>
<accession>A0A6J4SQN4</accession>
<evidence type="ECO:0000313" key="2">
    <source>
        <dbReference type="EMBL" id="CAA9501982.1"/>
    </source>
</evidence>
<dbReference type="EMBL" id="CADCVX010000241">
    <property type="protein sequence ID" value="CAA9501982.1"/>
    <property type="molecule type" value="Genomic_DNA"/>
</dbReference>
<evidence type="ECO:0008006" key="3">
    <source>
        <dbReference type="Google" id="ProtNLM"/>
    </source>
</evidence>
<dbReference type="InterPro" id="IPR010281">
    <property type="entry name" value="DUF885"/>
</dbReference>
<protein>
    <recommendedName>
        <fullName evidence="3">DUF885 domain-containing protein</fullName>
    </recommendedName>
</protein>
<dbReference type="Pfam" id="PF05960">
    <property type="entry name" value="DUF885"/>
    <property type="match status" value="1"/>
</dbReference>
<gene>
    <name evidence="2" type="ORF">AVDCRST_MAG91-1107</name>
</gene>
<dbReference type="AlphaFoldDB" id="A0A6J4SQN4"/>